<gene>
    <name evidence="5" type="ORF">Daus18300_005005</name>
</gene>
<dbReference type="EMBL" id="JAWRVE010000036">
    <property type="protein sequence ID" value="KAL1870685.1"/>
    <property type="molecule type" value="Genomic_DNA"/>
</dbReference>
<keyword evidence="6" id="KW-1185">Reference proteome</keyword>
<comment type="similarity">
    <text evidence="4">Belongs to the adenylate kinase family.</text>
</comment>
<reference evidence="5 6" key="1">
    <citation type="journal article" date="2024" name="IMA Fungus">
        <title>IMA Genome - F19 : A genome assembly and annotation guide to empower mycologists, including annotated draft genome sequences of Ceratocystis pirilliformis, Diaporthe australafricana, Fusarium ophioides, Paecilomyces lecythidis, and Sporothrix stenoceras.</title>
        <authorList>
            <person name="Aylward J."/>
            <person name="Wilson A.M."/>
            <person name="Visagie C.M."/>
            <person name="Spraker J."/>
            <person name="Barnes I."/>
            <person name="Buitendag C."/>
            <person name="Ceriani C."/>
            <person name="Del Mar Angel L."/>
            <person name="du Plessis D."/>
            <person name="Fuchs T."/>
            <person name="Gasser K."/>
            <person name="Kramer D."/>
            <person name="Li W."/>
            <person name="Munsamy K."/>
            <person name="Piso A."/>
            <person name="Price J.L."/>
            <person name="Sonnekus B."/>
            <person name="Thomas C."/>
            <person name="van der Nest A."/>
            <person name="van Dijk A."/>
            <person name="van Heerden A."/>
            <person name="van Vuuren N."/>
            <person name="Yilmaz N."/>
            <person name="Duong T.A."/>
            <person name="van der Merwe N.A."/>
            <person name="Wingfield M.J."/>
            <person name="Wingfield B.D."/>
        </authorList>
    </citation>
    <scope>NUCLEOTIDE SEQUENCE [LARGE SCALE GENOMIC DNA]</scope>
    <source>
        <strain evidence="5 6">CMW 18300</strain>
    </source>
</reference>
<dbReference type="CDD" id="cd01428">
    <property type="entry name" value="ADK"/>
    <property type="match status" value="1"/>
</dbReference>
<protein>
    <recommendedName>
        <fullName evidence="7">Adenylate kinase</fullName>
    </recommendedName>
</protein>
<organism evidence="5 6">
    <name type="scientific">Diaporthe australafricana</name>
    <dbReference type="NCBI Taxonomy" id="127596"/>
    <lineage>
        <taxon>Eukaryota</taxon>
        <taxon>Fungi</taxon>
        <taxon>Dikarya</taxon>
        <taxon>Ascomycota</taxon>
        <taxon>Pezizomycotina</taxon>
        <taxon>Sordariomycetes</taxon>
        <taxon>Sordariomycetidae</taxon>
        <taxon>Diaporthales</taxon>
        <taxon>Diaporthaceae</taxon>
        <taxon>Diaporthe</taxon>
    </lineage>
</organism>
<comment type="caution">
    <text evidence="5">The sequence shown here is derived from an EMBL/GenBank/DDBJ whole genome shotgun (WGS) entry which is preliminary data.</text>
</comment>
<evidence type="ECO:0000313" key="5">
    <source>
        <dbReference type="EMBL" id="KAL1870685.1"/>
    </source>
</evidence>
<proteinExistence type="inferred from homology"/>
<dbReference type="HAMAP" id="MF_00235">
    <property type="entry name" value="Adenylate_kinase_Adk"/>
    <property type="match status" value="1"/>
</dbReference>
<evidence type="ECO:0000256" key="4">
    <source>
        <dbReference type="RuleBase" id="RU003330"/>
    </source>
</evidence>
<dbReference type="PRINTS" id="PR00094">
    <property type="entry name" value="ADENYLTKNASE"/>
</dbReference>
<keyword evidence="1 4" id="KW-0808">Transferase</keyword>
<evidence type="ECO:0000256" key="2">
    <source>
        <dbReference type="ARBA" id="ARBA00022741"/>
    </source>
</evidence>
<dbReference type="Gene3D" id="3.40.50.300">
    <property type="entry name" value="P-loop containing nucleotide triphosphate hydrolases"/>
    <property type="match status" value="1"/>
</dbReference>
<sequence>MAHQPSERVDACNHCGQRLKPTSTVIFVIGAPGAGKGTQCAFLTQRFGFNHLSYGDLVRSLRDDPKSVVSRLPTKKGTNNPAVPDDLGAWLIWKEISKKTNATLVDGFPRRVEQLEEYLKLMPPASLTLILDAPQDVSIERVAKRGKMAGDQARPEDLDEDVARKRIQEFHRNSAPVQQALREKGMKTVTVNTDRAEHLIQEELMRIFADL</sequence>
<dbReference type="InterPro" id="IPR000850">
    <property type="entry name" value="Adenylat/UMP-CMP_kin"/>
</dbReference>
<dbReference type="InterPro" id="IPR027417">
    <property type="entry name" value="P-loop_NTPase"/>
</dbReference>
<evidence type="ECO:0000256" key="1">
    <source>
        <dbReference type="ARBA" id="ARBA00022679"/>
    </source>
</evidence>
<evidence type="ECO:0008006" key="7">
    <source>
        <dbReference type="Google" id="ProtNLM"/>
    </source>
</evidence>
<evidence type="ECO:0000313" key="6">
    <source>
        <dbReference type="Proteomes" id="UP001583177"/>
    </source>
</evidence>
<keyword evidence="3 4" id="KW-0418">Kinase</keyword>
<evidence type="ECO:0000256" key="3">
    <source>
        <dbReference type="ARBA" id="ARBA00022777"/>
    </source>
</evidence>
<dbReference type="SUPFAM" id="SSF52540">
    <property type="entry name" value="P-loop containing nucleoside triphosphate hydrolases"/>
    <property type="match status" value="1"/>
</dbReference>
<accession>A0ABR3X4B8</accession>
<dbReference type="Proteomes" id="UP001583177">
    <property type="component" value="Unassembled WGS sequence"/>
</dbReference>
<dbReference type="PANTHER" id="PTHR23359">
    <property type="entry name" value="NUCLEOTIDE KINASE"/>
    <property type="match status" value="1"/>
</dbReference>
<name>A0ABR3X4B8_9PEZI</name>
<keyword evidence="2" id="KW-0547">Nucleotide-binding</keyword>
<dbReference type="Pfam" id="PF00406">
    <property type="entry name" value="ADK"/>
    <property type="match status" value="1"/>
</dbReference>